<accession>A0A833YJN1</accession>
<name>A0A833YJN1_9CHIR</name>
<reference evidence="1 2" key="1">
    <citation type="journal article" date="2020" name="Nature">
        <title>Six reference-quality genomes reveal evolution of bat adaptations.</title>
        <authorList>
            <person name="Jebb D."/>
            <person name="Huang Z."/>
            <person name="Pippel M."/>
            <person name="Hughes G.M."/>
            <person name="Lavrichenko K."/>
            <person name="Devanna P."/>
            <person name="Winkler S."/>
            <person name="Jermiin L.S."/>
            <person name="Skirmuntt E.C."/>
            <person name="Katzourakis A."/>
            <person name="Burkitt-Gray L."/>
            <person name="Ray D.A."/>
            <person name="Sullivan K.A.M."/>
            <person name="Roscito J.G."/>
            <person name="Kirilenko B.M."/>
            <person name="Davalos L.M."/>
            <person name="Corthals A.P."/>
            <person name="Power M.L."/>
            <person name="Jones G."/>
            <person name="Ransome R.D."/>
            <person name="Dechmann D.K.N."/>
            <person name="Locatelli A.G."/>
            <person name="Puechmaille S.J."/>
            <person name="Fedrigo O."/>
            <person name="Jarvis E.D."/>
            <person name="Hiller M."/>
            <person name="Vernes S.C."/>
            <person name="Myers E.W."/>
            <person name="Teeling E.C."/>
        </authorList>
    </citation>
    <scope>NUCLEOTIDE SEQUENCE [LARGE SCALE GENOMIC DNA]</scope>
    <source>
        <strain evidence="1">Bat1K_MPI-CBG_1</strain>
    </source>
</reference>
<proteinExistence type="predicted"/>
<dbReference type="Proteomes" id="UP000664940">
    <property type="component" value="Unassembled WGS sequence"/>
</dbReference>
<sequence length="446" mass="48881">MVPLIQHGRPCKRAVFSTSFVYIVSCSESLLPSVGRGCNGEGFLQNRTCADPQLIHHGIPSSGTHPWETAGKVVTMASMMKVSECLVLEEARDNMKDATYEASLSNTVSLVSYRETVVDVVVVAFMLKVIVPEKTCLAYSSQKPNRASSRTDLCGSQSSLVSSDAGPSLVSVRMCRCTNACLCLHWVNDENSYCPEGEDDLKIMLIMFTLRPSVGNSFWHHDGDCGFWKQHFVEGIPPACTPLLLCNTAYSCRALKEDFYLASSFQVLYVRLRELDTCRSQPSLVSSGPGPSLVSMHMSRSKVGPCGKVVAVALAVSECLMSWLETRDNLNVGCHKGCWVELGINPEGNRLDVGILEKYRWLFSVASVCMVMKTLLCPGVSLKRDFRLASVSQVLSVRASSRTGNVKIPGFLAIIRCRTHLWETVGKVVALDSVLKVSGWVSCLRG</sequence>
<evidence type="ECO:0000313" key="2">
    <source>
        <dbReference type="Proteomes" id="UP000664940"/>
    </source>
</evidence>
<gene>
    <name evidence="1" type="ORF">HJG60_009101</name>
</gene>
<dbReference type="EMBL" id="JABVXQ010000014">
    <property type="protein sequence ID" value="KAF6078222.1"/>
    <property type="molecule type" value="Genomic_DNA"/>
</dbReference>
<comment type="caution">
    <text evidence="1">The sequence shown here is derived from an EMBL/GenBank/DDBJ whole genome shotgun (WGS) entry which is preliminary data.</text>
</comment>
<organism evidence="1 2">
    <name type="scientific">Phyllostomus discolor</name>
    <name type="common">pale spear-nosed bat</name>
    <dbReference type="NCBI Taxonomy" id="89673"/>
    <lineage>
        <taxon>Eukaryota</taxon>
        <taxon>Metazoa</taxon>
        <taxon>Chordata</taxon>
        <taxon>Craniata</taxon>
        <taxon>Vertebrata</taxon>
        <taxon>Euteleostomi</taxon>
        <taxon>Mammalia</taxon>
        <taxon>Eutheria</taxon>
        <taxon>Laurasiatheria</taxon>
        <taxon>Chiroptera</taxon>
        <taxon>Yangochiroptera</taxon>
        <taxon>Phyllostomidae</taxon>
        <taxon>Phyllostominae</taxon>
        <taxon>Phyllostomus</taxon>
    </lineage>
</organism>
<protein>
    <submittedName>
        <fullName evidence="1">Uncharacterized protein</fullName>
    </submittedName>
</protein>
<evidence type="ECO:0000313" key="1">
    <source>
        <dbReference type="EMBL" id="KAF6078222.1"/>
    </source>
</evidence>
<dbReference type="AlphaFoldDB" id="A0A833YJN1"/>